<comment type="similarity">
    <text evidence="3">Belongs to the peptidase U32 family.</text>
</comment>
<dbReference type="NCBIfam" id="NF011996">
    <property type="entry name" value="PRK15452.1"/>
    <property type="match status" value="1"/>
</dbReference>
<dbReference type="EMBL" id="DRQG01000022">
    <property type="protein sequence ID" value="HGY54524.1"/>
    <property type="molecule type" value="Genomic_DNA"/>
</dbReference>
<dbReference type="AlphaFoldDB" id="A0A7V4TY98"/>
<keyword evidence="1" id="KW-0645">Protease</keyword>
<dbReference type="GO" id="GO:0008233">
    <property type="term" value="F:peptidase activity"/>
    <property type="evidence" value="ECO:0007669"/>
    <property type="project" value="UniProtKB-KW"/>
</dbReference>
<reference evidence="5" key="1">
    <citation type="journal article" date="2020" name="mSystems">
        <title>Genome- and Community-Level Interaction Insights into Carbon Utilization and Element Cycling Functions of Hydrothermarchaeota in Hydrothermal Sediment.</title>
        <authorList>
            <person name="Zhou Z."/>
            <person name="Liu Y."/>
            <person name="Xu W."/>
            <person name="Pan J."/>
            <person name="Luo Z.H."/>
            <person name="Li M."/>
        </authorList>
    </citation>
    <scope>NUCLEOTIDE SEQUENCE [LARGE SCALE GENOMIC DNA]</scope>
    <source>
        <strain evidence="5">HyVt-577</strain>
    </source>
</reference>
<dbReference type="InterPro" id="IPR051454">
    <property type="entry name" value="RNA/ubiquinone_mod_enzymes"/>
</dbReference>
<keyword evidence="2" id="KW-0378">Hydrolase</keyword>
<evidence type="ECO:0000256" key="2">
    <source>
        <dbReference type="ARBA" id="ARBA00022801"/>
    </source>
</evidence>
<evidence type="ECO:0000256" key="3">
    <source>
        <dbReference type="ARBA" id="ARBA00038374"/>
    </source>
</evidence>
<dbReference type="Proteomes" id="UP000885779">
    <property type="component" value="Unassembled WGS sequence"/>
</dbReference>
<organism evidence="5">
    <name type="scientific">Caldithrix abyssi</name>
    <dbReference type="NCBI Taxonomy" id="187145"/>
    <lineage>
        <taxon>Bacteria</taxon>
        <taxon>Pseudomonadati</taxon>
        <taxon>Calditrichota</taxon>
        <taxon>Calditrichia</taxon>
        <taxon>Calditrichales</taxon>
        <taxon>Calditrichaceae</taxon>
        <taxon>Caldithrix</taxon>
    </lineage>
</organism>
<name>A0A7V4TY98_CALAY</name>
<dbReference type="InterPro" id="IPR032525">
    <property type="entry name" value="Peptidase_U32_C"/>
</dbReference>
<comment type="caution">
    <text evidence="5">The sequence shown here is derived from an EMBL/GenBank/DDBJ whole genome shotgun (WGS) entry which is preliminary data.</text>
</comment>
<dbReference type="Pfam" id="PF01136">
    <property type="entry name" value="Peptidase_U32"/>
    <property type="match status" value="1"/>
</dbReference>
<feature type="domain" description="Peptidase family U32 C-terminal" evidence="4">
    <location>
        <begin position="338"/>
        <end position="417"/>
    </location>
</feature>
<evidence type="ECO:0000259" key="4">
    <source>
        <dbReference type="Pfam" id="PF16325"/>
    </source>
</evidence>
<dbReference type="GO" id="GO:0006508">
    <property type="term" value="P:proteolysis"/>
    <property type="evidence" value="ECO:0007669"/>
    <property type="project" value="UniProtKB-KW"/>
</dbReference>
<protein>
    <submittedName>
        <fullName evidence="5">U32 family peptidase</fullName>
    </submittedName>
</protein>
<dbReference type="Gene3D" id="2.40.30.10">
    <property type="entry name" value="Translation factors"/>
    <property type="match status" value="1"/>
</dbReference>
<dbReference type="InterPro" id="IPR001539">
    <property type="entry name" value="Peptidase_U32"/>
</dbReference>
<dbReference type="Pfam" id="PF16325">
    <property type="entry name" value="Peptidase_U32_C"/>
    <property type="match status" value="1"/>
</dbReference>
<evidence type="ECO:0000313" key="5">
    <source>
        <dbReference type="EMBL" id="HGY54524.1"/>
    </source>
</evidence>
<dbReference type="PROSITE" id="PS01276">
    <property type="entry name" value="PEPTIDASE_U32"/>
    <property type="match status" value="1"/>
</dbReference>
<sequence>MHLPELLSPAGTFEKMTYAFAYGADAVYAGIPRFSLRARENDFTEQKLEQAVRFAHKLGKKIYLTMNIFPHNRKVDSFKEMLSRVARLDMDGLIMADPGMIGFTRDRYPDIPIHLSTQANTINYESVRFWQKAGVRRIILSRELSIEEIAEIKQRIPEMELETFIHGAICIAYSGRCLLSNYFNHRDANQGTCTNACRWEYNVYKMEDSGDTVLPGHYMIEETERPGSLMPVDEDEHGTYIMNAKDLSTIGILNRLMDTGIDSLKIEGRTKSVYYLSVVTRAYRSAMDMLAAGRPVPRELQEEVYAVANRGYVTGFLERNPLDNGQNYEQGHSDNQSRLFVGIVEGWDEGTGQATIRVRNRLEEGDRLEMITPEKTVSFLAANMHDLDGTPVQTAHGGGKNIRLELPQAPGDYALLRKVVAETVEVE</sequence>
<proteinExistence type="inferred from homology"/>
<gene>
    <name evidence="5" type="ORF">ENK44_02360</name>
</gene>
<dbReference type="PANTHER" id="PTHR30217:SF6">
    <property type="entry name" value="TRNA HYDROXYLATION PROTEIN P"/>
    <property type="match status" value="1"/>
</dbReference>
<accession>A0A7V4TY98</accession>
<evidence type="ECO:0000256" key="1">
    <source>
        <dbReference type="ARBA" id="ARBA00022670"/>
    </source>
</evidence>
<dbReference type="PANTHER" id="PTHR30217">
    <property type="entry name" value="PEPTIDASE U32 FAMILY"/>
    <property type="match status" value="1"/>
</dbReference>